<organism evidence="2 3">
    <name type="scientific">Jejuia pallidilutea</name>
    <dbReference type="NCBI Taxonomy" id="504487"/>
    <lineage>
        <taxon>Bacteria</taxon>
        <taxon>Pseudomonadati</taxon>
        <taxon>Bacteroidota</taxon>
        <taxon>Flavobacteriia</taxon>
        <taxon>Flavobacteriales</taxon>
        <taxon>Flavobacteriaceae</taxon>
        <taxon>Jejuia</taxon>
    </lineage>
</organism>
<proteinExistence type="predicted"/>
<dbReference type="EMBL" id="BBNS01000013">
    <property type="protein sequence ID" value="GAL71546.1"/>
    <property type="molecule type" value="Genomic_DNA"/>
</dbReference>
<name>A0A090W3P9_9FLAO</name>
<accession>A0A090W3P9</accession>
<feature type="domain" description="DUF4842" evidence="1">
    <location>
        <begin position="2"/>
        <end position="30"/>
    </location>
</feature>
<gene>
    <name evidence="2" type="ORF">JCM19302_1715</name>
</gene>
<dbReference type="AlphaFoldDB" id="A0A090W3P9"/>
<dbReference type="InterPro" id="IPR032295">
    <property type="entry name" value="DUF4842"/>
</dbReference>
<reference evidence="2 3" key="1">
    <citation type="journal article" date="2014" name="Genome Announc.">
        <title>Draft Genome Sequence of Marine Flavobacterium Jejuia pallidilutea Strain 11shimoA1 and Pigmentation Mutants.</title>
        <authorList>
            <person name="Takatani N."/>
            <person name="Nakanishi M."/>
            <person name="Meirelles P."/>
            <person name="Mino S."/>
            <person name="Suda W."/>
            <person name="Oshima K."/>
            <person name="Hattori M."/>
            <person name="Ohkuma M."/>
            <person name="Hosokawa M."/>
            <person name="Miyashita K."/>
            <person name="Thompson F.L."/>
            <person name="Niwa A."/>
            <person name="Sawabe T."/>
            <person name="Sawabe T."/>
        </authorList>
    </citation>
    <scope>NUCLEOTIDE SEQUENCE [LARGE SCALE GENOMIC DNA]</scope>
    <source>
        <strain evidence="3">JCM19302</strain>
    </source>
</reference>
<sequence>MPKESVKIHNAYNYFKSWAISGGLEFKDWYKDNPGNRNQNLLEN</sequence>
<evidence type="ECO:0000259" key="1">
    <source>
        <dbReference type="Pfam" id="PF16130"/>
    </source>
</evidence>
<evidence type="ECO:0000313" key="3">
    <source>
        <dbReference type="Proteomes" id="UP000029646"/>
    </source>
</evidence>
<protein>
    <recommendedName>
        <fullName evidence="1">DUF4842 domain-containing protein</fullName>
    </recommendedName>
</protein>
<evidence type="ECO:0000313" key="2">
    <source>
        <dbReference type="EMBL" id="GAL71546.1"/>
    </source>
</evidence>
<dbReference type="Pfam" id="PF16130">
    <property type="entry name" value="DUF4842"/>
    <property type="match status" value="1"/>
</dbReference>
<comment type="caution">
    <text evidence="2">The sequence shown here is derived from an EMBL/GenBank/DDBJ whole genome shotgun (WGS) entry which is preliminary data.</text>
</comment>
<dbReference type="Proteomes" id="UP000029646">
    <property type="component" value="Unassembled WGS sequence"/>
</dbReference>